<keyword evidence="7" id="KW-0472">Membrane</keyword>
<keyword evidence="8" id="KW-0675">Receptor</keyword>
<comment type="subcellular location">
    <subcellularLocation>
        <location evidence="1">Membrane</location>
        <topology evidence="1">Single-pass type I membrane protein</topology>
    </subcellularLocation>
</comment>
<dbReference type="InterPro" id="IPR001611">
    <property type="entry name" value="Leu-rich_rpt"/>
</dbReference>
<dbReference type="AlphaFoldDB" id="A0A444YCG6"/>
<keyword evidence="3" id="KW-0812">Transmembrane</keyword>
<evidence type="ECO:0000256" key="3">
    <source>
        <dbReference type="ARBA" id="ARBA00022692"/>
    </source>
</evidence>
<dbReference type="Pfam" id="PF00560">
    <property type="entry name" value="LRR_1"/>
    <property type="match status" value="6"/>
</dbReference>
<dbReference type="InterPro" id="IPR046956">
    <property type="entry name" value="RLP23-like"/>
</dbReference>
<dbReference type="STRING" id="3818.A0A444YCG6"/>
<proteinExistence type="predicted"/>
<name>A0A444YCG6_ARAHY</name>
<dbReference type="PANTHER" id="PTHR48063:SF52">
    <property type="entry name" value="LRR RECEPTOR-LIKE KINASE FAMILY PROTEIN"/>
    <property type="match status" value="1"/>
</dbReference>
<accession>A0A444YCG6</accession>
<evidence type="ECO:0000256" key="8">
    <source>
        <dbReference type="ARBA" id="ARBA00023170"/>
    </source>
</evidence>
<keyword evidence="6" id="KW-1133">Transmembrane helix</keyword>
<protein>
    <recommendedName>
        <fullName evidence="11">Leucine-rich repeat-containing N-terminal plant-type domain-containing protein</fullName>
    </recommendedName>
</protein>
<evidence type="ECO:0000256" key="5">
    <source>
        <dbReference type="ARBA" id="ARBA00022737"/>
    </source>
</evidence>
<dbReference type="FunFam" id="3.80.10.10:FF:000383">
    <property type="entry name" value="Leucine-rich repeat receptor protein kinase EMS1"/>
    <property type="match status" value="1"/>
</dbReference>
<organism evidence="12 13">
    <name type="scientific">Arachis hypogaea</name>
    <name type="common">Peanut</name>
    <dbReference type="NCBI Taxonomy" id="3818"/>
    <lineage>
        <taxon>Eukaryota</taxon>
        <taxon>Viridiplantae</taxon>
        <taxon>Streptophyta</taxon>
        <taxon>Embryophyta</taxon>
        <taxon>Tracheophyta</taxon>
        <taxon>Spermatophyta</taxon>
        <taxon>Magnoliopsida</taxon>
        <taxon>eudicotyledons</taxon>
        <taxon>Gunneridae</taxon>
        <taxon>Pentapetalae</taxon>
        <taxon>rosids</taxon>
        <taxon>fabids</taxon>
        <taxon>Fabales</taxon>
        <taxon>Fabaceae</taxon>
        <taxon>Papilionoideae</taxon>
        <taxon>50 kb inversion clade</taxon>
        <taxon>dalbergioids sensu lato</taxon>
        <taxon>Dalbergieae</taxon>
        <taxon>Pterocarpus clade</taxon>
        <taxon>Arachis</taxon>
    </lineage>
</organism>
<keyword evidence="9" id="KW-0325">Glycoprotein</keyword>
<keyword evidence="2" id="KW-0433">Leucine-rich repeat</keyword>
<dbReference type="SUPFAM" id="SSF52058">
    <property type="entry name" value="L domain-like"/>
    <property type="match status" value="2"/>
</dbReference>
<feature type="chain" id="PRO_5019568600" description="Leucine-rich repeat-containing N-terminal plant-type domain-containing protein" evidence="10">
    <location>
        <begin position="23"/>
        <end position="481"/>
    </location>
</feature>
<gene>
    <name evidence="12" type="ORF">Ahy_B07g087559</name>
</gene>
<feature type="domain" description="Leucine-rich repeat-containing N-terminal plant-type" evidence="11">
    <location>
        <begin position="30"/>
        <end position="67"/>
    </location>
</feature>
<evidence type="ECO:0000313" key="12">
    <source>
        <dbReference type="EMBL" id="RYQ99611.1"/>
    </source>
</evidence>
<dbReference type="InterPro" id="IPR032675">
    <property type="entry name" value="LRR_dom_sf"/>
</dbReference>
<dbReference type="Gene3D" id="3.80.10.10">
    <property type="entry name" value="Ribonuclease Inhibitor"/>
    <property type="match status" value="2"/>
</dbReference>
<feature type="signal peptide" evidence="10">
    <location>
        <begin position="1"/>
        <end position="22"/>
    </location>
</feature>
<evidence type="ECO:0000256" key="7">
    <source>
        <dbReference type="ARBA" id="ARBA00023136"/>
    </source>
</evidence>
<comment type="caution">
    <text evidence="12">The sequence shown here is derived from an EMBL/GenBank/DDBJ whole genome shotgun (WGS) entry which is preliminary data.</text>
</comment>
<evidence type="ECO:0000256" key="1">
    <source>
        <dbReference type="ARBA" id="ARBA00004479"/>
    </source>
</evidence>
<evidence type="ECO:0000256" key="6">
    <source>
        <dbReference type="ARBA" id="ARBA00022989"/>
    </source>
</evidence>
<evidence type="ECO:0000313" key="13">
    <source>
        <dbReference type="Proteomes" id="UP000289738"/>
    </source>
</evidence>
<reference evidence="12 13" key="1">
    <citation type="submission" date="2019-01" db="EMBL/GenBank/DDBJ databases">
        <title>Sequencing of cultivated peanut Arachis hypogaea provides insights into genome evolution and oil improvement.</title>
        <authorList>
            <person name="Chen X."/>
        </authorList>
    </citation>
    <scope>NUCLEOTIDE SEQUENCE [LARGE SCALE GENOMIC DNA]</scope>
    <source>
        <strain evidence="13">cv. Fuhuasheng</strain>
        <tissue evidence="12">Leaves</tissue>
    </source>
</reference>
<keyword evidence="5" id="KW-0677">Repeat</keyword>
<evidence type="ECO:0000256" key="4">
    <source>
        <dbReference type="ARBA" id="ARBA00022729"/>
    </source>
</evidence>
<evidence type="ECO:0000256" key="2">
    <source>
        <dbReference type="ARBA" id="ARBA00022614"/>
    </source>
</evidence>
<keyword evidence="13" id="KW-1185">Reference proteome</keyword>
<dbReference type="GO" id="GO:0016020">
    <property type="term" value="C:membrane"/>
    <property type="evidence" value="ECO:0007669"/>
    <property type="project" value="UniProtKB-SubCell"/>
</dbReference>
<dbReference type="InterPro" id="IPR013210">
    <property type="entry name" value="LRR_N_plant-typ"/>
</dbReference>
<evidence type="ECO:0000259" key="11">
    <source>
        <dbReference type="Pfam" id="PF08263"/>
    </source>
</evidence>
<sequence length="481" mass="54691">MNFQYIQILFIYLLLICKRIYNSKFLPCDEKDKKVLLMFKYGVIDPFGVLSSWSAKQNCCQWPGMLCENTTGKVTGLNLTCPRIYPVYGNDNKLHCLSGELNVSYFSLKLGNNDFSIIHYHGQGENSSNNLHHLDLSYNDNLKADHMLHWISNLSSLQYLDLTGINLQEKTNWLQLVTLLPSLSQLYLRHCGLWDIYPSLQYANFTALEVLDLSNNDFFPDKLPNWIFNFSCRIAALILSENSLQGQLPRTFPHFQSLESLLLDQNALSGSIPNWVGQLEKLNKLDSLPLLNILNSRIPLEPSEKFWKFISNQVGNLVMYNSSINGSISNVLFNSKVLMLNSNNFRGNVPRISPNVTLLDLSNNSLSGSISHFLCGQTKEKNNLKYLDLSHNVLSGEIPNCWIHWKSLEYINLEGNNFRGQIPYSISNLSNLVSFSLFNNRLSGEVPVSLKNCKKLRILNLGENKFSGAISNWVGQNIIAF</sequence>
<dbReference type="Pfam" id="PF08263">
    <property type="entry name" value="LRRNT_2"/>
    <property type="match status" value="1"/>
</dbReference>
<evidence type="ECO:0000256" key="10">
    <source>
        <dbReference type="SAM" id="SignalP"/>
    </source>
</evidence>
<evidence type="ECO:0000256" key="9">
    <source>
        <dbReference type="ARBA" id="ARBA00023180"/>
    </source>
</evidence>
<dbReference type="EMBL" id="SDMP01000017">
    <property type="protein sequence ID" value="RYQ99611.1"/>
    <property type="molecule type" value="Genomic_DNA"/>
</dbReference>
<keyword evidence="4 10" id="KW-0732">Signal</keyword>
<dbReference type="PANTHER" id="PTHR48063">
    <property type="entry name" value="LRR RECEPTOR-LIKE KINASE"/>
    <property type="match status" value="1"/>
</dbReference>
<dbReference type="Proteomes" id="UP000289738">
    <property type="component" value="Chromosome B07"/>
</dbReference>